<sequence>MANLKSILKKEVQDYIDANINADITRIVLSKPPFTDVDSKTLAQQVEAKRKAKSKLPSWFKSQKIIYPKNINLQQSSSELTANYKAKQINGQRIADLTGGFGIDTYAFSQSFSKVDHVERNSELSEIVQHNMDSLNVTNVKCHAATAEEFLKTQHEKFDYLFIDPSRRDASQNKVFKLQDCEPDLSRELNFYLSKSEKVYIKTSPLLDLELGIQQLENVESITIVAVQNEVKELLWLVGQESQKDINIKTVNIKTNGTQESFDFNRSDKSIEFSNYAEPQKNDYLYEPNASIMKSGAFQYISKYFNLRKLEVNSHLYTTSKKDQNFPGRLFKINQILDYKPKLIKKELGGKKLNLSARNFPIKVEDFKKKYKIKDGGKTYAFLTTTISQRKIILICDKIN</sequence>
<organism evidence="3 4">
    <name type="scientific">Psychroflexus halocasei</name>
    <dbReference type="NCBI Taxonomy" id="908615"/>
    <lineage>
        <taxon>Bacteria</taxon>
        <taxon>Pseudomonadati</taxon>
        <taxon>Bacteroidota</taxon>
        <taxon>Flavobacteriia</taxon>
        <taxon>Flavobacteriales</taxon>
        <taxon>Flavobacteriaceae</taxon>
        <taxon>Psychroflexus</taxon>
    </lineage>
</organism>
<dbReference type="EMBL" id="FNQF01000002">
    <property type="protein sequence ID" value="SDZ92666.1"/>
    <property type="molecule type" value="Genomic_DNA"/>
</dbReference>
<evidence type="ECO:0000313" key="4">
    <source>
        <dbReference type="Proteomes" id="UP000198820"/>
    </source>
</evidence>
<feature type="domain" description="PG-1098 ferredoxin-like" evidence="2">
    <location>
        <begin position="284"/>
        <end position="327"/>
    </location>
</feature>
<gene>
    <name evidence="3" type="ORF">SAMN05421540_102201</name>
</gene>
<dbReference type="CDD" id="cd02440">
    <property type="entry name" value="AdoMet_MTases"/>
    <property type="match status" value="1"/>
</dbReference>
<evidence type="ECO:0000313" key="3">
    <source>
        <dbReference type="EMBL" id="SDZ92666.1"/>
    </source>
</evidence>
<dbReference type="SUPFAM" id="SSF53335">
    <property type="entry name" value="S-adenosyl-L-methionine-dependent methyltransferases"/>
    <property type="match status" value="1"/>
</dbReference>
<evidence type="ECO:0000259" key="1">
    <source>
        <dbReference type="Pfam" id="PF18096"/>
    </source>
</evidence>
<dbReference type="Gene3D" id="1.10.10.1110">
    <property type="entry name" value="Methyltransferase PG1098, N-terminal domain"/>
    <property type="match status" value="1"/>
</dbReference>
<dbReference type="Pfam" id="PF18096">
    <property type="entry name" value="Thump_like"/>
    <property type="match status" value="1"/>
</dbReference>
<evidence type="ECO:0000259" key="2">
    <source>
        <dbReference type="Pfam" id="PF22013"/>
    </source>
</evidence>
<dbReference type="RefSeq" id="WP_093239357.1">
    <property type="nucleotide sequence ID" value="NZ_FNQF01000002.1"/>
</dbReference>
<dbReference type="Gene3D" id="3.40.50.150">
    <property type="entry name" value="Vaccinia Virus protein VP39"/>
    <property type="match status" value="1"/>
</dbReference>
<proteinExistence type="predicted"/>
<dbReference type="AlphaFoldDB" id="A0A1H3WZQ1"/>
<reference evidence="3 4" key="1">
    <citation type="submission" date="2016-10" db="EMBL/GenBank/DDBJ databases">
        <authorList>
            <person name="de Groot N.N."/>
        </authorList>
    </citation>
    <scope>NUCLEOTIDE SEQUENCE [LARGE SCALE GENOMIC DNA]</scope>
    <source>
        <strain evidence="3 4">DSM 23581</strain>
    </source>
</reference>
<protein>
    <submittedName>
        <fullName evidence="3">Uncharacterized protein</fullName>
    </submittedName>
</protein>
<keyword evidence="4" id="KW-1185">Reference proteome</keyword>
<dbReference type="InterPro" id="IPR041497">
    <property type="entry name" value="Thump-like"/>
</dbReference>
<feature type="domain" description="THUMP-like" evidence="1">
    <location>
        <begin position="328"/>
        <end position="398"/>
    </location>
</feature>
<dbReference type="STRING" id="908615.SAMN05421540_102201"/>
<name>A0A1H3WZQ1_9FLAO</name>
<dbReference type="InterPro" id="IPR029063">
    <property type="entry name" value="SAM-dependent_MTases_sf"/>
</dbReference>
<dbReference type="InterPro" id="IPR054168">
    <property type="entry name" value="PG_1098_Fer"/>
</dbReference>
<dbReference type="Pfam" id="PF03602">
    <property type="entry name" value="Cons_hypoth95"/>
    <property type="match status" value="1"/>
</dbReference>
<accession>A0A1H3WZQ1</accession>
<dbReference type="Proteomes" id="UP000198820">
    <property type="component" value="Unassembled WGS sequence"/>
</dbReference>
<dbReference type="Pfam" id="PF22013">
    <property type="entry name" value="PG_1098_Fer"/>
    <property type="match status" value="1"/>
</dbReference>